<protein>
    <submittedName>
        <fullName evidence="1">Uncharacterized protein</fullName>
    </submittedName>
</protein>
<dbReference type="AlphaFoldDB" id="A0A1N6KAU3"/>
<sequence length="87" mass="10416">MILQMPYSRYFFISAQELRRTITINIFFRFGEKFTLKPPLWVLVYENCYCVHNAVNNNLIFLNIYLLMTKDEYIKTNSNSGGYNNSR</sequence>
<organism evidence="1 2">
    <name type="scientific">Chitinophaga niabensis</name>
    <dbReference type="NCBI Taxonomy" id="536979"/>
    <lineage>
        <taxon>Bacteria</taxon>
        <taxon>Pseudomonadati</taxon>
        <taxon>Bacteroidota</taxon>
        <taxon>Chitinophagia</taxon>
        <taxon>Chitinophagales</taxon>
        <taxon>Chitinophagaceae</taxon>
        <taxon>Chitinophaga</taxon>
    </lineage>
</organism>
<keyword evidence="2" id="KW-1185">Reference proteome</keyword>
<evidence type="ECO:0000313" key="2">
    <source>
        <dbReference type="Proteomes" id="UP000185003"/>
    </source>
</evidence>
<dbReference type="EMBL" id="FSRA01000002">
    <property type="protein sequence ID" value="SIO53651.1"/>
    <property type="molecule type" value="Genomic_DNA"/>
</dbReference>
<gene>
    <name evidence="1" type="ORF">SAMN04488055_5454</name>
</gene>
<proteinExistence type="predicted"/>
<accession>A0A1N6KAU3</accession>
<dbReference type="Proteomes" id="UP000185003">
    <property type="component" value="Unassembled WGS sequence"/>
</dbReference>
<reference evidence="1 2" key="1">
    <citation type="submission" date="2016-11" db="EMBL/GenBank/DDBJ databases">
        <authorList>
            <person name="Jaros S."/>
            <person name="Januszkiewicz K."/>
            <person name="Wedrychowicz H."/>
        </authorList>
    </citation>
    <scope>NUCLEOTIDE SEQUENCE [LARGE SCALE GENOMIC DNA]</scope>
    <source>
        <strain evidence="1 2">DSM 24787</strain>
    </source>
</reference>
<evidence type="ECO:0000313" key="1">
    <source>
        <dbReference type="EMBL" id="SIO53651.1"/>
    </source>
</evidence>
<name>A0A1N6KAU3_9BACT</name>